<dbReference type="PANTHER" id="PTHR34047">
    <property type="entry name" value="NUCLEAR INTRON MATURASE 1, MITOCHONDRIAL-RELATED"/>
    <property type="match status" value="1"/>
</dbReference>
<dbReference type="InterPro" id="IPR043502">
    <property type="entry name" value="DNA/RNA_pol_sf"/>
</dbReference>
<reference evidence="3" key="2">
    <citation type="submission" date="2017-07" db="EMBL/GenBank/DDBJ databases">
        <authorList>
            <person name="Sun Z.S."/>
            <person name="Albrecht U."/>
            <person name="Echele G."/>
            <person name="Lee C.C."/>
        </authorList>
    </citation>
    <scope>NUCLEOTIDE SEQUENCE</scope>
</reference>
<proteinExistence type="predicted"/>
<dbReference type="InterPro" id="IPR013597">
    <property type="entry name" value="Mat_intron_G2"/>
</dbReference>
<feature type="domain" description="Group II intron maturase-specific" evidence="1">
    <location>
        <begin position="356"/>
        <end position="426"/>
    </location>
</feature>
<reference evidence="3" key="1">
    <citation type="journal article" date="2016" name="BMC Biol.">
        <title>Parallel evolution of highly conserved plastid genome architecture in red seaweeds and seed plants.</title>
        <authorList>
            <person name="Lee J."/>
            <person name="Cho C.H."/>
            <person name="Park S.I."/>
            <person name="Choi J.W."/>
            <person name="Song H.S."/>
            <person name="West J.A."/>
            <person name="Bhattacharya D."/>
            <person name="Yoon H.S."/>
        </authorList>
    </citation>
    <scope>NUCLEOTIDE SEQUENCE</scope>
</reference>
<dbReference type="PANTHER" id="PTHR34047:SF10">
    <property type="entry name" value="GROUP II INTRON-ASSOCIATED OPEN READING FRAME"/>
    <property type="match status" value="1"/>
</dbReference>
<protein>
    <recommendedName>
        <fullName evidence="4">Reverse transcriptase domain-containing protein</fullName>
    </recommendedName>
</protein>
<keyword evidence="3" id="KW-0934">Plastid</keyword>
<dbReference type="InterPro" id="IPR025960">
    <property type="entry name" value="RVT_N"/>
</dbReference>
<dbReference type="Pfam" id="PF13655">
    <property type="entry name" value="RVT_N"/>
    <property type="match status" value="1"/>
</dbReference>
<evidence type="ECO:0000313" key="3">
    <source>
        <dbReference type="EMBL" id="AOM66669.1"/>
    </source>
</evidence>
<sequence>MTNLFFDNLGESSWDNIPWHDLNVHLFKIQTKIYNATCKKQIVTRKKMQLMLLEGYSTRLIALYRVTQYPFIKKKFQDTDFSIIYVMKELLEASTISSQNIKYESIWSFKTDLLIQNSLHKQIFALLVDLMQQEIIKIVLEPQFEAHFVNDLYGFRPGRNHHDALGKLYSSLIGDEQLVANVNLNDSLSKLNYFIYLDNIDINPIIKNKILKWLDFGLMHEYFYQSISFDKHIFDLPRGSILAPLLINFVLNDIYFSIRSNILKKFGIQHNLNIIFYGFHCVLISKSSILLDYSINLLKRWFNDLACNLNNKSIDIKCCRDGFNFLNYHIILFERKKNYSVVPSIQAIQLFNQGNRETIQLLKSAPIKKMINSLRSRILNWGTLYSQYNSKQIFYYVDKVLFSQIRASILRRHPNKSRYWISAKYFPSCSSYYFNEKYYKSSWILTDTNSLTREFVPKMQWLLKKPYIKIVKRGLCIIYSFFEIQVYKSKLLIN</sequence>
<evidence type="ECO:0000259" key="1">
    <source>
        <dbReference type="Pfam" id="PF08388"/>
    </source>
</evidence>
<feature type="domain" description="Reverse transcriptase N-terminal" evidence="2">
    <location>
        <begin position="14"/>
        <end position="68"/>
    </location>
</feature>
<geneLocation type="plastid" evidence="3"/>
<organism evidence="3">
    <name type="scientific">Erythrotrichia carnea</name>
    <dbReference type="NCBI Taxonomy" id="35151"/>
    <lineage>
        <taxon>Eukaryota</taxon>
        <taxon>Rhodophyta</taxon>
        <taxon>Compsopogonophyceae</taxon>
        <taxon>Erythropeltidales</taxon>
        <taxon>Erythrotrichiaceae</taxon>
        <taxon>Erythrotrichia</taxon>
    </lineage>
</organism>
<name>A0A1C9CE63_9RHOD</name>
<dbReference type="EMBL" id="KX284721">
    <property type="protein sequence ID" value="AOM66669.1"/>
    <property type="molecule type" value="Genomic_DNA"/>
</dbReference>
<dbReference type="InterPro" id="IPR051083">
    <property type="entry name" value="GrpII_Intron_Splice-Mob/Def"/>
</dbReference>
<dbReference type="RefSeq" id="YP_009297326.1">
    <property type="nucleotide sequence ID" value="NC_031176.2"/>
</dbReference>
<evidence type="ECO:0008006" key="4">
    <source>
        <dbReference type="Google" id="ProtNLM"/>
    </source>
</evidence>
<accession>A0A1C9CE63</accession>
<dbReference type="GeneID" id="29073843"/>
<dbReference type="Pfam" id="PF08388">
    <property type="entry name" value="GIIM"/>
    <property type="match status" value="1"/>
</dbReference>
<dbReference type="AlphaFoldDB" id="A0A1C9CE63"/>
<gene>
    <name evidence="3" type="primary">orf546</name>
    <name evidence="3" type="ORF">Eryt_003</name>
</gene>
<dbReference type="SUPFAM" id="SSF56672">
    <property type="entry name" value="DNA/RNA polymerases"/>
    <property type="match status" value="1"/>
</dbReference>
<evidence type="ECO:0000259" key="2">
    <source>
        <dbReference type="Pfam" id="PF13655"/>
    </source>
</evidence>